<proteinExistence type="predicted"/>
<organism evidence="2">
    <name type="scientific">marine metagenome</name>
    <dbReference type="NCBI Taxonomy" id="408172"/>
    <lineage>
        <taxon>unclassified sequences</taxon>
        <taxon>metagenomes</taxon>
        <taxon>ecological metagenomes</taxon>
    </lineage>
</organism>
<dbReference type="EMBL" id="UINC01109227">
    <property type="protein sequence ID" value="SVC75903.1"/>
    <property type="molecule type" value="Genomic_DNA"/>
</dbReference>
<evidence type="ECO:0000256" key="1">
    <source>
        <dbReference type="SAM" id="MobiDB-lite"/>
    </source>
</evidence>
<sequence>MLYHDYENNEITEAEADKRKADGKRFAQKGDRQKQFSPAEESLRDTEESEVPEISVAVAKTMKIANVKEKGYNRLFKTDWYYIRKLEKDIAIPDDIVTSREAIKTKMDKFESDINKLTTKQDVWDYEIDSKQWE</sequence>
<gene>
    <name evidence="2" type="ORF">METZ01_LOCUS328757</name>
</gene>
<accession>A0A382PR68</accession>
<feature type="compositionally biased region" description="Basic and acidic residues" evidence="1">
    <location>
        <begin position="15"/>
        <end position="34"/>
    </location>
</feature>
<protein>
    <submittedName>
        <fullName evidence="2">Uncharacterized protein</fullName>
    </submittedName>
</protein>
<feature type="region of interest" description="Disordered" evidence="1">
    <location>
        <begin position="1"/>
        <end position="51"/>
    </location>
</feature>
<reference evidence="2" key="1">
    <citation type="submission" date="2018-05" db="EMBL/GenBank/DDBJ databases">
        <authorList>
            <person name="Lanie J.A."/>
            <person name="Ng W.-L."/>
            <person name="Kazmierczak K.M."/>
            <person name="Andrzejewski T.M."/>
            <person name="Davidsen T.M."/>
            <person name="Wayne K.J."/>
            <person name="Tettelin H."/>
            <person name="Glass J.I."/>
            <person name="Rusch D."/>
            <person name="Podicherti R."/>
            <person name="Tsui H.-C.T."/>
            <person name="Winkler M.E."/>
        </authorList>
    </citation>
    <scope>NUCLEOTIDE SEQUENCE</scope>
</reference>
<name>A0A382PR68_9ZZZZ</name>
<evidence type="ECO:0000313" key="2">
    <source>
        <dbReference type="EMBL" id="SVC75903.1"/>
    </source>
</evidence>
<dbReference type="AlphaFoldDB" id="A0A382PR68"/>